<evidence type="ECO:0000313" key="2">
    <source>
        <dbReference type="Proteomes" id="UP000240382"/>
    </source>
</evidence>
<protein>
    <submittedName>
        <fullName evidence="1">Uncharacterized protein</fullName>
    </submittedName>
</protein>
<dbReference type="Proteomes" id="UP000240382">
    <property type="component" value="Unassembled WGS sequence"/>
</dbReference>
<name>A0ABX5HGK0_ESCAL</name>
<proteinExistence type="predicted"/>
<accession>A0ABX5HGK0</accession>
<evidence type="ECO:0000313" key="1">
    <source>
        <dbReference type="EMBL" id="PSY41697.1"/>
    </source>
</evidence>
<reference evidence="1 2" key="1">
    <citation type="submission" date="2018-03" db="EMBL/GenBank/DDBJ databases">
        <title>Whole Genome Sequencing of Escherichia coli isolates from wildlife.</title>
        <authorList>
            <person name="Whitehouse C.A."/>
            <person name="Lacher D.W."/>
            <person name="Mammel M.K."/>
            <person name="Barnaba T."/>
            <person name="Lorch J.M."/>
        </authorList>
    </citation>
    <scope>NUCLEOTIDE SEQUENCE [LARGE SCALE GENOMIC DNA]</scope>
    <source>
        <strain evidence="1 2">20507-2</strain>
    </source>
</reference>
<dbReference type="EMBL" id="PYQT01000012">
    <property type="protein sequence ID" value="PSY41697.1"/>
    <property type="molecule type" value="Genomic_DNA"/>
</dbReference>
<gene>
    <name evidence="1" type="ORF">C7B09_12335</name>
</gene>
<sequence length="146" mass="17152">MKNKLKKIEKPWEMESVSEPFFNYDDNGLEIYFLVFLGEAVRVQDINTYKSLNMLKHENDIPDGIYNNAGFRMLSIKFDFFDSFYCTDKNSALSDYIDGVDFSPGFYERMNEKNERLGYVFIGHDLFISVKASGYFEYISNSLQRT</sequence>
<dbReference type="RefSeq" id="WP_059274143.1">
    <property type="nucleotide sequence ID" value="NZ_BBVE01000032.1"/>
</dbReference>
<comment type="caution">
    <text evidence="1">The sequence shown here is derived from an EMBL/GenBank/DDBJ whole genome shotgun (WGS) entry which is preliminary data.</text>
</comment>
<keyword evidence="2" id="KW-1185">Reference proteome</keyword>
<organism evidence="1 2">
    <name type="scientific">Escherichia albertii</name>
    <dbReference type="NCBI Taxonomy" id="208962"/>
    <lineage>
        <taxon>Bacteria</taxon>
        <taxon>Pseudomonadati</taxon>
        <taxon>Pseudomonadota</taxon>
        <taxon>Gammaproteobacteria</taxon>
        <taxon>Enterobacterales</taxon>
        <taxon>Enterobacteriaceae</taxon>
        <taxon>Escherichia</taxon>
    </lineage>
</organism>